<evidence type="ECO:0000256" key="1">
    <source>
        <dbReference type="SAM" id="Phobius"/>
    </source>
</evidence>
<feature type="transmembrane region" description="Helical" evidence="1">
    <location>
        <begin position="59"/>
        <end position="76"/>
    </location>
</feature>
<dbReference type="EMBL" id="JXTC01000170">
    <property type="protein sequence ID" value="PON83997.1"/>
    <property type="molecule type" value="Genomic_DNA"/>
</dbReference>
<feature type="transmembrane region" description="Helical" evidence="1">
    <location>
        <begin position="31"/>
        <end position="52"/>
    </location>
</feature>
<evidence type="ECO:0000313" key="3">
    <source>
        <dbReference type="Proteomes" id="UP000237000"/>
    </source>
</evidence>
<feature type="transmembrane region" description="Helical" evidence="1">
    <location>
        <begin position="113"/>
        <end position="136"/>
    </location>
</feature>
<sequence length="137" mass="15672">MRQAGHLGFFQSFSLFSSCQCHLPCFVGTLLLLPISFLRYFLFHWLFAFCLIPVPPRHTPPLALAFLFFYSFFLSSQIPDNLLSFLILFLFLLLLLLLPSTCPTNTPPFNKTLILAFNGLMGRSLPLEITFFLGFIL</sequence>
<accession>A0A2P5EEM0</accession>
<feature type="transmembrane region" description="Helical" evidence="1">
    <location>
        <begin position="82"/>
        <end position="101"/>
    </location>
</feature>
<organism evidence="2 3">
    <name type="scientific">Trema orientale</name>
    <name type="common">Charcoal tree</name>
    <name type="synonym">Celtis orientalis</name>
    <dbReference type="NCBI Taxonomy" id="63057"/>
    <lineage>
        <taxon>Eukaryota</taxon>
        <taxon>Viridiplantae</taxon>
        <taxon>Streptophyta</taxon>
        <taxon>Embryophyta</taxon>
        <taxon>Tracheophyta</taxon>
        <taxon>Spermatophyta</taxon>
        <taxon>Magnoliopsida</taxon>
        <taxon>eudicotyledons</taxon>
        <taxon>Gunneridae</taxon>
        <taxon>Pentapetalae</taxon>
        <taxon>rosids</taxon>
        <taxon>fabids</taxon>
        <taxon>Rosales</taxon>
        <taxon>Cannabaceae</taxon>
        <taxon>Trema</taxon>
    </lineage>
</organism>
<name>A0A2P5EEM0_TREOI</name>
<comment type="caution">
    <text evidence="2">The sequence shown here is derived from an EMBL/GenBank/DDBJ whole genome shotgun (WGS) entry which is preliminary data.</text>
</comment>
<evidence type="ECO:0000313" key="2">
    <source>
        <dbReference type="EMBL" id="PON83997.1"/>
    </source>
</evidence>
<proteinExistence type="predicted"/>
<keyword evidence="1" id="KW-0472">Membrane</keyword>
<keyword evidence="1" id="KW-1133">Transmembrane helix</keyword>
<dbReference type="AlphaFoldDB" id="A0A2P5EEM0"/>
<dbReference type="OrthoDB" id="10569776at2759"/>
<keyword evidence="3" id="KW-1185">Reference proteome</keyword>
<reference evidence="3" key="1">
    <citation type="submission" date="2016-06" db="EMBL/GenBank/DDBJ databases">
        <title>Parallel loss of symbiosis genes in relatives of nitrogen-fixing non-legume Parasponia.</title>
        <authorList>
            <person name="Van Velzen R."/>
            <person name="Holmer R."/>
            <person name="Bu F."/>
            <person name="Rutten L."/>
            <person name="Van Zeijl A."/>
            <person name="Liu W."/>
            <person name="Santuari L."/>
            <person name="Cao Q."/>
            <person name="Sharma T."/>
            <person name="Shen D."/>
            <person name="Roswanjaya Y."/>
            <person name="Wardhani T."/>
            <person name="Kalhor M.S."/>
            <person name="Jansen J."/>
            <person name="Van den Hoogen J."/>
            <person name="Gungor B."/>
            <person name="Hartog M."/>
            <person name="Hontelez J."/>
            <person name="Verver J."/>
            <person name="Yang W.-C."/>
            <person name="Schijlen E."/>
            <person name="Repin R."/>
            <person name="Schilthuizen M."/>
            <person name="Schranz E."/>
            <person name="Heidstra R."/>
            <person name="Miyata K."/>
            <person name="Fedorova E."/>
            <person name="Kohlen W."/>
            <person name="Bisseling T."/>
            <person name="Smit S."/>
            <person name="Geurts R."/>
        </authorList>
    </citation>
    <scope>NUCLEOTIDE SEQUENCE [LARGE SCALE GENOMIC DNA]</scope>
    <source>
        <strain evidence="3">cv. RG33-2</strain>
    </source>
</reference>
<gene>
    <name evidence="2" type="ORF">TorRG33x02_202910</name>
</gene>
<dbReference type="InParanoid" id="A0A2P5EEM0"/>
<dbReference type="Proteomes" id="UP000237000">
    <property type="component" value="Unassembled WGS sequence"/>
</dbReference>
<keyword evidence="1" id="KW-0812">Transmembrane</keyword>
<protein>
    <recommendedName>
        <fullName evidence="4">Transmembrane protein</fullName>
    </recommendedName>
</protein>
<dbReference type="PROSITE" id="PS51257">
    <property type="entry name" value="PROKAR_LIPOPROTEIN"/>
    <property type="match status" value="1"/>
</dbReference>
<evidence type="ECO:0008006" key="4">
    <source>
        <dbReference type="Google" id="ProtNLM"/>
    </source>
</evidence>